<proteinExistence type="predicted"/>
<gene>
    <name evidence="1" type="ORF">DPMN_189531</name>
</gene>
<reference evidence="1" key="2">
    <citation type="submission" date="2020-11" db="EMBL/GenBank/DDBJ databases">
        <authorList>
            <person name="McCartney M.A."/>
            <person name="Auch B."/>
            <person name="Kono T."/>
            <person name="Mallez S."/>
            <person name="Becker A."/>
            <person name="Gohl D.M."/>
            <person name="Silverstein K.A.T."/>
            <person name="Koren S."/>
            <person name="Bechman K.B."/>
            <person name="Herman A."/>
            <person name="Abrahante J.E."/>
            <person name="Garbe J."/>
        </authorList>
    </citation>
    <scope>NUCLEOTIDE SEQUENCE</scope>
    <source>
        <strain evidence="1">Duluth1</strain>
        <tissue evidence="1">Whole animal</tissue>
    </source>
</reference>
<protein>
    <submittedName>
        <fullName evidence="1">Uncharacterized protein</fullName>
    </submittedName>
</protein>
<evidence type="ECO:0000313" key="2">
    <source>
        <dbReference type="Proteomes" id="UP000828390"/>
    </source>
</evidence>
<dbReference type="Proteomes" id="UP000828390">
    <property type="component" value="Unassembled WGS sequence"/>
</dbReference>
<keyword evidence="2" id="KW-1185">Reference proteome</keyword>
<dbReference type="EMBL" id="JAIWYP010000010">
    <property type="protein sequence ID" value="KAH3754848.1"/>
    <property type="molecule type" value="Genomic_DNA"/>
</dbReference>
<comment type="caution">
    <text evidence="1">The sequence shown here is derived from an EMBL/GenBank/DDBJ whole genome shotgun (WGS) entry which is preliminary data.</text>
</comment>
<sequence>MGAVLPLLEAKYLTDSHETWHTCSAQCAEHVGSVADPPSDVNDVKTDVKVATYDVSGTSI</sequence>
<name>A0A9D4DTP8_DREPO</name>
<organism evidence="1 2">
    <name type="scientific">Dreissena polymorpha</name>
    <name type="common">Zebra mussel</name>
    <name type="synonym">Mytilus polymorpha</name>
    <dbReference type="NCBI Taxonomy" id="45954"/>
    <lineage>
        <taxon>Eukaryota</taxon>
        <taxon>Metazoa</taxon>
        <taxon>Spiralia</taxon>
        <taxon>Lophotrochozoa</taxon>
        <taxon>Mollusca</taxon>
        <taxon>Bivalvia</taxon>
        <taxon>Autobranchia</taxon>
        <taxon>Heteroconchia</taxon>
        <taxon>Euheterodonta</taxon>
        <taxon>Imparidentia</taxon>
        <taxon>Neoheterodontei</taxon>
        <taxon>Myida</taxon>
        <taxon>Dreissenoidea</taxon>
        <taxon>Dreissenidae</taxon>
        <taxon>Dreissena</taxon>
    </lineage>
</organism>
<accession>A0A9D4DTP8</accession>
<reference evidence="1" key="1">
    <citation type="journal article" date="2019" name="bioRxiv">
        <title>The Genome of the Zebra Mussel, Dreissena polymorpha: A Resource for Invasive Species Research.</title>
        <authorList>
            <person name="McCartney M.A."/>
            <person name="Auch B."/>
            <person name="Kono T."/>
            <person name="Mallez S."/>
            <person name="Zhang Y."/>
            <person name="Obille A."/>
            <person name="Becker A."/>
            <person name="Abrahante J.E."/>
            <person name="Garbe J."/>
            <person name="Badalamenti J.P."/>
            <person name="Herman A."/>
            <person name="Mangelson H."/>
            <person name="Liachko I."/>
            <person name="Sullivan S."/>
            <person name="Sone E.D."/>
            <person name="Koren S."/>
            <person name="Silverstein K.A.T."/>
            <person name="Beckman K.B."/>
            <person name="Gohl D.M."/>
        </authorList>
    </citation>
    <scope>NUCLEOTIDE SEQUENCE</scope>
    <source>
        <strain evidence="1">Duluth1</strain>
        <tissue evidence="1">Whole animal</tissue>
    </source>
</reference>
<evidence type="ECO:0000313" key="1">
    <source>
        <dbReference type="EMBL" id="KAH3754848.1"/>
    </source>
</evidence>
<dbReference type="AlphaFoldDB" id="A0A9D4DTP8"/>